<gene>
    <name evidence="5" type="ORF">CDD81_8159</name>
</gene>
<dbReference type="GO" id="GO:0005680">
    <property type="term" value="C:anaphase-promoting complex"/>
    <property type="evidence" value="ECO:0007669"/>
    <property type="project" value="TreeGrafter"/>
</dbReference>
<sequence length="702" mass="77079">MVGSTSAAPRRRGQGAALMARKAPHERWQQQNANDWTRLAPLNRQAVKNSVASPGDSGYGSGGASPSPRPRQARALDGTASCDEPEATPKTKITGQDDIEDRHVWSESRRRNSGSARMLNRFVPFWDPSATTTERYQTAKQTRALSPTERLLRHGAVSVDPFSPRRRPATVQASDTTALQSWSGTRRRRQQHQAGVDDGHGHLLRRGTNARLFTMSSLAASPSAQDELENYHDRVASALDIDRVRRILNFSLRLPKPWCLQVPRESIQKPRDSRQWSWPKAQQRSESPRPSESRTLPYCSILAYSATCKILAVGLGNVLYTWSEGMGVRTINGTQTAAVWLTCIAFSSPQGNKNILAAGRSDGSLVLKTVDDGLGRFVLRHACSVTCLSWRPRCVLRPSRNPLNPDVAVQTEDLVVGDEMGNLYYYNVEWPMNWEISRDTWPGCMVLVAKLSLHCQQICGLAWSPDGSLLASGGNDNLCCLFDIDETVDLLPEFEGLVVTESRAVSIMGHGSPMWDNVRTLGPGCELQVWVHGAAVKAMAFCPWRDGLVATGGGSNDKCIHFFHASTGSALATIAVAAQVTSLIWSTTRREIAATFGYAQPEHPYRVAVFSWPDCYQVAAIPWDTDLRALYAIPYPWTSGQTKGRFDADGCIVVASSDETVKFHEVWSAQPRKVAVAGAGLLGGSDILEDLEGVIKEGDVIR</sequence>
<feature type="compositionally biased region" description="Basic and acidic residues" evidence="4">
    <location>
        <begin position="100"/>
        <end position="110"/>
    </location>
</feature>
<dbReference type="OrthoDB" id="10263272at2759"/>
<evidence type="ECO:0000256" key="4">
    <source>
        <dbReference type="SAM" id="MobiDB-lite"/>
    </source>
</evidence>
<dbReference type="Pfam" id="PF00400">
    <property type="entry name" value="WD40"/>
    <property type="match status" value="1"/>
</dbReference>
<comment type="caution">
    <text evidence="5">The sequence shown here is derived from an EMBL/GenBank/DDBJ whole genome shotgun (WGS) entry which is preliminary data.</text>
</comment>
<protein>
    <submittedName>
        <fullName evidence="5">Uncharacterized protein</fullName>
    </submittedName>
</protein>
<dbReference type="GO" id="GO:1905786">
    <property type="term" value="P:positive regulation of anaphase-promoting complex-dependent catabolic process"/>
    <property type="evidence" value="ECO:0007669"/>
    <property type="project" value="TreeGrafter"/>
</dbReference>
<evidence type="ECO:0000256" key="3">
    <source>
        <dbReference type="PROSITE-ProRule" id="PRU00221"/>
    </source>
</evidence>
<dbReference type="SUPFAM" id="SSF50978">
    <property type="entry name" value="WD40 repeat-like"/>
    <property type="match status" value="1"/>
</dbReference>
<keyword evidence="6" id="KW-1185">Reference proteome</keyword>
<dbReference type="AlphaFoldDB" id="A0A2C5XGB6"/>
<dbReference type="Gene3D" id="2.130.10.10">
    <property type="entry name" value="YVTN repeat-like/Quinoprotein amine dehydrogenase"/>
    <property type="match status" value="1"/>
</dbReference>
<dbReference type="GO" id="GO:0031145">
    <property type="term" value="P:anaphase-promoting complex-dependent catabolic process"/>
    <property type="evidence" value="ECO:0007669"/>
    <property type="project" value="TreeGrafter"/>
</dbReference>
<dbReference type="GO" id="GO:0010997">
    <property type="term" value="F:anaphase-promoting complex binding"/>
    <property type="evidence" value="ECO:0007669"/>
    <property type="project" value="InterPro"/>
</dbReference>
<feature type="region of interest" description="Disordered" evidence="4">
    <location>
        <begin position="270"/>
        <end position="293"/>
    </location>
</feature>
<feature type="region of interest" description="Disordered" evidence="4">
    <location>
        <begin position="1"/>
        <end position="114"/>
    </location>
</feature>
<name>A0A2C5XGB6_9HYPO</name>
<feature type="repeat" description="WD" evidence="3">
    <location>
        <begin position="451"/>
        <end position="485"/>
    </location>
</feature>
<dbReference type="InterPro" id="IPR015943">
    <property type="entry name" value="WD40/YVTN_repeat-like_dom_sf"/>
</dbReference>
<dbReference type="PANTHER" id="PTHR19918:SF5">
    <property type="entry name" value="MEIOSIS-SPECIFIC APC_C ACTIVATOR PROTEIN AMA1"/>
    <property type="match status" value="1"/>
</dbReference>
<dbReference type="SMART" id="SM00320">
    <property type="entry name" value="WD40"/>
    <property type="match status" value="3"/>
</dbReference>
<dbReference type="InterPro" id="IPR001680">
    <property type="entry name" value="WD40_rpt"/>
</dbReference>
<dbReference type="PANTHER" id="PTHR19918">
    <property type="entry name" value="CELL DIVISION CYCLE 20 CDC20 FIZZY -RELATED"/>
    <property type="match status" value="1"/>
</dbReference>
<feature type="compositionally biased region" description="Polar residues" evidence="4">
    <location>
        <begin position="171"/>
        <end position="184"/>
    </location>
</feature>
<proteinExistence type="predicted"/>
<evidence type="ECO:0000256" key="1">
    <source>
        <dbReference type="ARBA" id="ARBA00022574"/>
    </source>
</evidence>
<dbReference type="Proteomes" id="UP000226192">
    <property type="component" value="Unassembled WGS sequence"/>
</dbReference>
<evidence type="ECO:0000256" key="2">
    <source>
        <dbReference type="ARBA" id="ARBA00022737"/>
    </source>
</evidence>
<dbReference type="InterPro" id="IPR033010">
    <property type="entry name" value="Cdc20/Fizzy"/>
</dbReference>
<keyword evidence="2" id="KW-0677">Repeat</keyword>
<accession>A0A2C5XGB6</accession>
<dbReference type="EMBL" id="NJET01000099">
    <property type="protein sequence ID" value="PHH61578.1"/>
    <property type="molecule type" value="Genomic_DNA"/>
</dbReference>
<organism evidence="5 6">
    <name type="scientific">Ophiocordyceps australis</name>
    <dbReference type="NCBI Taxonomy" id="1399860"/>
    <lineage>
        <taxon>Eukaryota</taxon>
        <taxon>Fungi</taxon>
        <taxon>Dikarya</taxon>
        <taxon>Ascomycota</taxon>
        <taxon>Pezizomycotina</taxon>
        <taxon>Sordariomycetes</taxon>
        <taxon>Hypocreomycetidae</taxon>
        <taxon>Hypocreales</taxon>
        <taxon>Ophiocordycipitaceae</taxon>
        <taxon>Ophiocordyceps</taxon>
    </lineage>
</organism>
<keyword evidence="1 3" id="KW-0853">WD repeat</keyword>
<feature type="region of interest" description="Disordered" evidence="4">
    <location>
        <begin position="159"/>
        <end position="203"/>
    </location>
</feature>
<dbReference type="STRING" id="1399860.A0A2C5XGB6"/>
<evidence type="ECO:0000313" key="6">
    <source>
        <dbReference type="Proteomes" id="UP000226192"/>
    </source>
</evidence>
<reference evidence="5 6" key="1">
    <citation type="submission" date="2017-06" db="EMBL/GenBank/DDBJ databases">
        <title>Ant-infecting Ophiocordyceps genomes reveal a high diversity of potential behavioral manipulation genes and a possible major role for enterotoxins.</title>
        <authorList>
            <person name="De Bekker C."/>
            <person name="Evans H.C."/>
            <person name="Brachmann A."/>
            <person name="Hughes D.P."/>
        </authorList>
    </citation>
    <scope>NUCLEOTIDE SEQUENCE [LARGE SCALE GENOMIC DNA]</scope>
    <source>
        <strain evidence="5 6">Map64</strain>
    </source>
</reference>
<evidence type="ECO:0000313" key="5">
    <source>
        <dbReference type="EMBL" id="PHH61578.1"/>
    </source>
</evidence>
<dbReference type="GO" id="GO:1990757">
    <property type="term" value="F:ubiquitin ligase activator activity"/>
    <property type="evidence" value="ECO:0007669"/>
    <property type="project" value="TreeGrafter"/>
</dbReference>
<dbReference type="InterPro" id="IPR036322">
    <property type="entry name" value="WD40_repeat_dom_sf"/>
</dbReference>
<dbReference type="PROSITE" id="PS50082">
    <property type="entry name" value="WD_REPEATS_2"/>
    <property type="match status" value="1"/>
</dbReference>